<evidence type="ECO:0000256" key="2">
    <source>
        <dbReference type="ARBA" id="ARBA00023002"/>
    </source>
</evidence>
<dbReference type="PANTHER" id="PTHR11709:SF2">
    <property type="entry name" value="MULTICOPPER OXIDASE LPR1"/>
    <property type="match status" value="1"/>
</dbReference>
<dbReference type="InterPro" id="IPR033138">
    <property type="entry name" value="Cu_oxidase_CS"/>
</dbReference>
<keyword evidence="6" id="KW-1185">Reference proteome</keyword>
<evidence type="ECO:0000256" key="1">
    <source>
        <dbReference type="ARBA" id="ARBA00022723"/>
    </source>
</evidence>
<evidence type="ECO:0000259" key="4">
    <source>
        <dbReference type="Pfam" id="PF07731"/>
    </source>
</evidence>
<comment type="caution">
    <text evidence="5">The sequence shown here is derived from an EMBL/GenBank/DDBJ whole genome shotgun (WGS) entry which is preliminary data.</text>
</comment>
<dbReference type="GO" id="GO:0030288">
    <property type="term" value="C:outer membrane-bounded periplasmic space"/>
    <property type="evidence" value="ECO:0007669"/>
    <property type="project" value="TreeGrafter"/>
</dbReference>
<dbReference type="OrthoDB" id="9757546at2"/>
<gene>
    <name evidence="5" type="ORF">DFR50_13832</name>
</gene>
<sequence length="711" mass="75736">MSARISSIGSFSIRALGAACMMLAGVAQAATIQEPYTLSSSKGVLNLLMVAEEQTVPTLSPLNPKGLVYSVCIRPSNGSETCPPPPANIIPYAGPLLKLQQGDVVNVHLVNNLPPLTDSFHASNPEEPTEAFLSMDPTNIHFHGMMVSAHYPTAAVPTYGDNIYVYTFNPKNGTPPALAAAHADVRIHSTDYSITIPPNHPSGLFWIHSHIHGISLNQISSGLSGTISVGAVGDYVCNNDPCSSFLAKLPIRHLVIKDLQVLANGARMDEQDSMMCLSPSTGGLVLPPLNGYCAGQNFSGAGGPNYTGAKWFVTINGQQFPTVPITSPGGEIWRLANESGSATHNLSLYDPVTRQNMIFQVLSVDGVTLPPNVAGDNARRFHVVSCPGLPAWSPVGQYPLCADQILMMPSSRVEIWFAYRDGAGNLTSPPAGSGAILLDSGYNTGPAGDTWPAVNLAQVNFTPAGTTRSPLFLTTSGTPLTISDPLRFTQDVDQDQTTAATSPDQGVMAANCVPLAAGHRRRIFFNVGADYPDLFGLGYEEVDANQPPNRFGIYPAVPNTYRPVTEFNGAMPTVCLTLGPDNRPVPETWELVNLSGETHNFHIHQTKFQVVSSPPVSGTRAPSEGTFAYVDNVPVLHANGAVDPNSPNFNPNTPGGCSSVDAWRSGACPSAPTVVRIPFFVAGDYVFHCHILEHEDGGMMARIRVRILGHN</sequence>
<keyword evidence="3" id="KW-0732">Signal</keyword>
<keyword evidence="2" id="KW-0560">Oxidoreductase</keyword>
<dbReference type="InterPro" id="IPR002355">
    <property type="entry name" value="Cu_oxidase_Cu_BS"/>
</dbReference>
<evidence type="ECO:0000313" key="5">
    <source>
        <dbReference type="EMBL" id="RBP04648.1"/>
    </source>
</evidence>
<dbReference type="GO" id="GO:0005507">
    <property type="term" value="F:copper ion binding"/>
    <property type="evidence" value="ECO:0007669"/>
    <property type="project" value="InterPro"/>
</dbReference>
<evidence type="ECO:0000256" key="3">
    <source>
        <dbReference type="SAM" id="SignalP"/>
    </source>
</evidence>
<dbReference type="Pfam" id="PF07731">
    <property type="entry name" value="Cu-oxidase_2"/>
    <property type="match status" value="1"/>
</dbReference>
<feature type="domain" description="Plastocyanin-like" evidence="4">
    <location>
        <begin position="587"/>
        <end position="706"/>
    </location>
</feature>
<proteinExistence type="predicted"/>
<dbReference type="PROSITE" id="PS00079">
    <property type="entry name" value="MULTICOPPER_OXIDASE1"/>
    <property type="match status" value="1"/>
</dbReference>
<dbReference type="InterPro" id="IPR008972">
    <property type="entry name" value="Cupredoxin"/>
</dbReference>
<reference evidence="5 6" key="1">
    <citation type="submission" date="2018-06" db="EMBL/GenBank/DDBJ databases">
        <title>Genomic Encyclopedia of Type Strains, Phase IV (KMG-IV): sequencing the most valuable type-strain genomes for metagenomic binning, comparative biology and taxonomic classification.</title>
        <authorList>
            <person name="Goeker M."/>
        </authorList>
    </citation>
    <scope>NUCLEOTIDE SEQUENCE [LARGE SCALE GENOMIC DNA]</scope>
    <source>
        <strain evidence="5 6">DSM 24875</strain>
    </source>
</reference>
<dbReference type="EMBL" id="QNRK01000038">
    <property type="protein sequence ID" value="RBP04648.1"/>
    <property type="molecule type" value="Genomic_DNA"/>
</dbReference>
<dbReference type="SUPFAM" id="SSF49503">
    <property type="entry name" value="Cupredoxins"/>
    <property type="match status" value="3"/>
</dbReference>
<dbReference type="Gene3D" id="2.60.40.420">
    <property type="entry name" value="Cupredoxins - blue copper proteins"/>
    <property type="match status" value="3"/>
</dbReference>
<protein>
    <submittedName>
        <fullName evidence="5">Multicopper oxidase</fullName>
    </submittedName>
</protein>
<evidence type="ECO:0000313" key="6">
    <source>
        <dbReference type="Proteomes" id="UP000253529"/>
    </source>
</evidence>
<dbReference type="Proteomes" id="UP000253529">
    <property type="component" value="Unassembled WGS sequence"/>
</dbReference>
<feature type="chain" id="PRO_5016884068" evidence="3">
    <location>
        <begin position="30"/>
        <end position="711"/>
    </location>
</feature>
<accession>A0A366EQI3</accession>
<name>A0A366EQI3_9HYPH</name>
<dbReference type="InterPro" id="IPR011706">
    <property type="entry name" value="Cu-oxidase_C"/>
</dbReference>
<dbReference type="RefSeq" id="WP_113892067.1">
    <property type="nucleotide sequence ID" value="NZ_QNRK01000038.1"/>
</dbReference>
<dbReference type="InterPro" id="IPR045087">
    <property type="entry name" value="Cu-oxidase_fam"/>
</dbReference>
<dbReference type="AlphaFoldDB" id="A0A366EQI3"/>
<keyword evidence="1" id="KW-0479">Metal-binding</keyword>
<dbReference type="GO" id="GO:0016491">
    <property type="term" value="F:oxidoreductase activity"/>
    <property type="evidence" value="ECO:0007669"/>
    <property type="project" value="UniProtKB-KW"/>
</dbReference>
<feature type="signal peptide" evidence="3">
    <location>
        <begin position="1"/>
        <end position="29"/>
    </location>
</feature>
<dbReference type="PANTHER" id="PTHR11709">
    <property type="entry name" value="MULTI-COPPER OXIDASE"/>
    <property type="match status" value="1"/>
</dbReference>
<organism evidence="5 6">
    <name type="scientific">Roseiarcus fermentans</name>
    <dbReference type="NCBI Taxonomy" id="1473586"/>
    <lineage>
        <taxon>Bacteria</taxon>
        <taxon>Pseudomonadati</taxon>
        <taxon>Pseudomonadota</taxon>
        <taxon>Alphaproteobacteria</taxon>
        <taxon>Hyphomicrobiales</taxon>
        <taxon>Roseiarcaceae</taxon>
        <taxon>Roseiarcus</taxon>
    </lineage>
</organism>
<dbReference type="PROSITE" id="PS00080">
    <property type="entry name" value="MULTICOPPER_OXIDASE2"/>
    <property type="match status" value="1"/>
</dbReference>